<evidence type="ECO:0000259" key="3">
    <source>
        <dbReference type="Pfam" id="PF13358"/>
    </source>
</evidence>
<dbReference type="EMBL" id="JACTAM010001060">
    <property type="protein sequence ID" value="KAI2646642.1"/>
    <property type="molecule type" value="Genomic_DNA"/>
</dbReference>
<keyword evidence="2" id="KW-0812">Transmembrane</keyword>
<dbReference type="Proteomes" id="UP000830375">
    <property type="component" value="Unassembled WGS sequence"/>
</dbReference>
<feature type="transmembrane region" description="Helical" evidence="2">
    <location>
        <begin position="57"/>
        <end position="75"/>
    </location>
</feature>
<feature type="region of interest" description="Disordered" evidence="1">
    <location>
        <begin position="319"/>
        <end position="368"/>
    </location>
</feature>
<comment type="caution">
    <text evidence="4">The sequence shown here is derived from an EMBL/GenBank/DDBJ whole genome shotgun (WGS) entry which is preliminary data.</text>
</comment>
<dbReference type="InterPro" id="IPR038717">
    <property type="entry name" value="Tc1-like_DDE_dom"/>
</dbReference>
<accession>A0ABQ8L7G9</accession>
<keyword evidence="5" id="KW-1185">Reference proteome</keyword>
<dbReference type="Pfam" id="PF13358">
    <property type="entry name" value="DDE_3"/>
    <property type="match status" value="1"/>
</dbReference>
<evidence type="ECO:0000313" key="4">
    <source>
        <dbReference type="EMBL" id="KAI2646642.1"/>
    </source>
</evidence>
<dbReference type="InterPro" id="IPR036397">
    <property type="entry name" value="RNaseH_sf"/>
</dbReference>
<reference evidence="4 5" key="1">
    <citation type="submission" date="2022-01" db="EMBL/GenBank/DDBJ databases">
        <title>A high-quality chromosome-level genome assembly of rohu carp, Labeo rohita.</title>
        <authorList>
            <person name="Arick M.A. II"/>
            <person name="Hsu C.-Y."/>
            <person name="Magbanua Z."/>
            <person name="Pechanova O."/>
            <person name="Grover C."/>
            <person name="Miller E."/>
            <person name="Thrash A."/>
            <person name="Ezzel L."/>
            <person name="Alam S."/>
            <person name="Benzie J."/>
            <person name="Hamilton M."/>
            <person name="Karsi A."/>
            <person name="Lawrence M.L."/>
            <person name="Peterson D.G."/>
        </authorList>
    </citation>
    <scope>NUCLEOTIDE SEQUENCE [LARGE SCALE GENOMIC DNA]</scope>
    <source>
        <strain evidence="5">BAU-BD-2019</strain>
        <tissue evidence="4">Blood</tissue>
    </source>
</reference>
<protein>
    <submittedName>
        <fullName evidence="4">Transposable element Tcb2 transposase</fullName>
    </submittedName>
</protein>
<feature type="region of interest" description="Disordered" evidence="1">
    <location>
        <begin position="1053"/>
        <end position="1119"/>
    </location>
</feature>
<dbReference type="Gene3D" id="3.30.420.10">
    <property type="entry name" value="Ribonuclease H-like superfamily/Ribonuclease H"/>
    <property type="match status" value="1"/>
</dbReference>
<proteinExistence type="predicted"/>
<feature type="compositionally biased region" description="Basic and acidic residues" evidence="1">
    <location>
        <begin position="337"/>
        <end position="368"/>
    </location>
</feature>
<keyword evidence="2" id="KW-0472">Membrane</keyword>
<evidence type="ECO:0000256" key="2">
    <source>
        <dbReference type="SAM" id="Phobius"/>
    </source>
</evidence>
<evidence type="ECO:0000313" key="5">
    <source>
        <dbReference type="Proteomes" id="UP000830375"/>
    </source>
</evidence>
<organism evidence="4 5">
    <name type="scientific">Labeo rohita</name>
    <name type="common">Indian major carp</name>
    <name type="synonym">Cyprinus rohita</name>
    <dbReference type="NCBI Taxonomy" id="84645"/>
    <lineage>
        <taxon>Eukaryota</taxon>
        <taxon>Metazoa</taxon>
        <taxon>Chordata</taxon>
        <taxon>Craniata</taxon>
        <taxon>Vertebrata</taxon>
        <taxon>Euteleostomi</taxon>
        <taxon>Actinopterygii</taxon>
        <taxon>Neopterygii</taxon>
        <taxon>Teleostei</taxon>
        <taxon>Ostariophysi</taxon>
        <taxon>Cypriniformes</taxon>
        <taxon>Cyprinidae</taxon>
        <taxon>Labeoninae</taxon>
        <taxon>Labeonini</taxon>
        <taxon>Labeo</taxon>
    </lineage>
</organism>
<name>A0ABQ8L7G9_LABRO</name>
<feature type="compositionally biased region" description="Basic and acidic residues" evidence="1">
    <location>
        <begin position="1072"/>
        <end position="1086"/>
    </location>
</feature>
<feature type="domain" description="Tc1-like transposase DDE" evidence="3">
    <location>
        <begin position="853"/>
        <end position="915"/>
    </location>
</feature>
<feature type="transmembrane region" description="Helical" evidence="2">
    <location>
        <begin position="26"/>
        <end position="51"/>
    </location>
</feature>
<keyword evidence="2" id="KW-1133">Transmembrane helix</keyword>
<evidence type="ECO:0000256" key="1">
    <source>
        <dbReference type="SAM" id="MobiDB-lite"/>
    </source>
</evidence>
<feature type="region of interest" description="Disordered" evidence="1">
    <location>
        <begin position="423"/>
        <end position="443"/>
    </location>
</feature>
<gene>
    <name evidence="4" type="ORF">H4Q32_026089</name>
</gene>
<feature type="compositionally biased region" description="Polar residues" evidence="1">
    <location>
        <begin position="1088"/>
        <end position="1102"/>
    </location>
</feature>
<sequence>MRDFENHYNQCVTECYCKRSPSASSLYLLVPLFACLIGLPVFLALWILFAADRPSPASWTILVSCSYMLLSILLLSTLPVRTCLFLAPSNKALHLDPLASHLPLHVAEYSVTKGSSSFSDSHWSGGTQHPVLKPAREMAAAPEHAHVMPATTEPVLKMAAAPERVHVMLATTERVHAMAATAEPVHKMVAKTKLHRVTAATPESSQVKAVVPESSQVTAVVPESSQSKLSFLSHAQSKLSFLSQAKSQLSFLSQAKSQLSFLSQAESKLSQDTADLHESGQVTTDLHESGQVTADLHESSQVTADLHESSQVIADPHEPSQVTAVVPESSHVSSGRPEPRHVSSGRPEPRHVSSDLPEPCHDSSDLPEPRHVMTASVMALTILSVWAAHYTPEVSSVHKSAPEVSSVHKSAPEVSSVHKFAPEVSSVHKSAPEASSDRESGPVPPEVAVLVADPPKGAADTTIETPEVTAFAAEPLEMAAPTAASLMAVMPAAVSLEVAGEAAEPHKTGTSVLAPCMVVAPNNPHPASVLMPGPEPATKAVYELSPCPVLAMFGLSALPVMATKAANELSASLLVLLSASSVPVLPRSQSMTRFLGPPHRPGPPTLALSRPRPTAPLDCWSFGASGSRSLWGGYVMNLASDLRSAHHQMSLSLFHITQSVALHPGLLLLSPIALIAPTPVANQTRYTSPRLSPCYSWSIFPSSLNLAFSSDLLVLSVSPPALWISRLSHWITCLPHPSDLKIWAEFGVCRVRALGGVAFHVYTLPGLPKEEAWEEVAVSLGVDEIDNFKYVSMKNFDKAEVRLSVVIKNPMALLVKSKGVSPLVCGKRTGTVVLWLPSHHPSGSCTLVVVEERSPHMIQDLAPAHTAKSTKSWLDDHGVGVLDWPANSPDLNPVENLWGIVKSKMRNKRPKNADVLKATVKETWASIPPQQCRRLITSMPHRIETVIKAKGPYQPRGVLTGELQGPITFQLGPVPHLHCDCAPDAINRNCLCKDRTMGEAMQKLRRTLEETRKKHWTLTWKTEPYKEKERVSTPFIKWVLVFCKSHLAVDITDDNTSPTRDPVPSQPSPCIVEHEPEPKPNADGELKPSSTDEPSLSGTTELRITPEPEPITSDQGELKPELGLQDGELDLIDFHTEMYADLPSLLLPSPELLICPEPLTWGLFPTPSPAFSCLPCLSPATAVSWQPLCSPSAHHLCDGLTTAAPPGLLALSSPPSPVGPPASPGILVPLPWSVVDPPSPQDSTPLAAPCRSVPPVPLGSFLPPPVLVNGSHVEPSVCPVADNRSELFACLVSGDQLLLWWPSALPVLPAPPWLPVLAALPWFPALPVLPCVYHSPTSPGFRSALLHRHCGWRILVSASSLRVLDSASALRPSGSTRAPGSLVSTITCWPTSFTGHPRPSALDSTPLAAPCRSVPPVPLGSFLPPPVLVNGSHVEPSVCPVADNRSELFACLVSVNASIFEPLVCPVSLKETNSCSGGPQLCLSCRLRPGFPSLRLCPGSLLCRSCLAFITLLPPLVLSPFVDLTLCPAVSDSVHPSFELLTVWITILPCPLDYVHCRSILACPWITRVLPCLYLFAGVSPCLCMTMSLSPKTGCPLKLNRAESGQYLDWRPPGKTRLLLEEVLVRPAGVAHPVLYVGDNAPV</sequence>